<dbReference type="EMBL" id="CAJGYO010000014">
    <property type="protein sequence ID" value="CAD6269023.1"/>
    <property type="molecule type" value="Genomic_DNA"/>
</dbReference>
<sequence>MVTHVLQSTVGRFDDVDVDGGNGDACGVNSTFPSEEEKEEILLGYVRQLEHRVEDLRKEVEEEVAWNARLEKMLQERVIISDDEKKINSSHMSAGYS</sequence>
<name>A0A811RFD1_9POAL</name>
<accession>A0A811RFD1</accession>
<protein>
    <submittedName>
        <fullName evidence="1">Uncharacterized protein</fullName>
    </submittedName>
</protein>
<reference evidence="1" key="1">
    <citation type="submission" date="2020-10" db="EMBL/GenBank/DDBJ databases">
        <authorList>
            <person name="Han B."/>
            <person name="Lu T."/>
            <person name="Zhao Q."/>
            <person name="Huang X."/>
            <person name="Zhao Y."/>
        </authorList>
    </citation>
    <scope>NUCLEOTIDE SEQUENCE</scope>
</reference>
<comment type="caution">
    <text evidence="1">The sequence shown here is derived from an EMBL/GenBank/DDBJ whole genome shotgun (WGS) entry which is preliminary data.</text>
</comment>
<proteinExistence type="predicted"/>
<gene>
    <name evidence="1" type="ORF">NCGR_LOCUS52328</name>
</gene>
<dbReference type="AlphaFoldDB" id="A0A811RFD1"/>
<organism evidence="1 2">
    <name type="scientific">Miscanthus lutarioriparius</name>
    <dbReference type="NCBI Taxonomy" id="422564"/>
    <lineage>
        <taxon>Eukaryota</taxon>
        <taxon>Viridiplantae</taxon>
        <taxon>Streptophyta</taxon>
        <taxon>Embryophyta</taxon>
        <taxon>Tracheophyta</taxon>
        <taxon>Spermatophyta</taxon>
        <taxon>Magnoliopsida</taxon>
        <taxon>Liliopsida</taxon>
        <taxon>Poales</taxon>
        <taxon>Poaceae</taxon>
        <taxon>PACMAD clade</taxon>
        <taxon>Panicoideae</taxon>
        <taxon>Andropogonodae</taxon>
        <taxon>Andropogoneae</taxon>
        <taxon>Saccharinae</taxon>
        <taxon>Miscanthus</taxon>
    </lineage>
</organism>
<keyword evidence="2" id="KW-1185">Reference proteome</keyword>
<dbReference type="Proteomes" id="UP000604825">
    <property type="component" value="Unassembled WGS sequence"/>
</dbReference>
<evidence type="ECO:0000313" key="1">
    <source>
        <dbReference type="EMBL" id="CAD6269023.1"/>
    </source>
</evidence>
<evidence type="ECO:0000313" key="2">
    <source>
        <dbReference type="Proteomes" id="UP000604825"/>
    </source>
</evidence>